<evidence type="ECO:0000256" key="1">
    <source>
        <dbReference type="ARBA" id="ARBA00022723"/>
    </source>
</evidence>
<name>A0A2Z4AH86_9BACT</name>
<gene>
    <name evidence="3" type="ORF">DF168_00765</name>
</gene>
<evidence type="ECO:0000259" key="2">
    <source>
        <dbReference type="Pfam" id="PF07883"/>
    </source>
</evidence>
<dbReference type="GO" id="GO:0046872">
    <property type="term" value="F:metal ion binding"/>
    <property type="evidence" value="ECO:0007669"/>
    <property type="project" value="UniProtKB-KW"/>
</dbReference>
<dbReference type="PANTHER" id="PTHR35848">
    <property type="entry name" value="OXALATE-BINDING PROTEIN"/>
    <property type="match status" value="1"/>
</dbReference>
<dbReference type="InterPro" id="IPR013096">
    <property type="entry name" value="Cupin_2"/>
</dbReference>
<organism evidence="3 4">
    <name type="scientific">Candidatus Moanibacter tarae</name>
    <dbReference type="NCBI Taxonomy" id="2200854"/>
    <lineage>
        <taxon>Bacteria</taxon>
        <taxon>Pseudomonadati</taxon>
        <taxon>Verrucomicrobiota</taxon>
        <taxon>Opitutia</taxon>
        <taxon>Puniceicoccales</taxon>
        <taxon>Puniceicoccales incertae sedis</taxon>
        <taxon>Candidatus Moanibacter</taxon>
    </lineage>
</organism>
<reference evidence="3 4" key="1">
    <citation type="submission" date="2018-06" db="EMBL/GenBank/DDBJ databases">
        <title>Draft Genome Sequence of a Novel Marine Bacterium Related to the Verrucomicrobia.</title>
        <authorList>
            <person name="Vosseberg J."/>
            <person name="Martijn J."/>
            <person name="Ettema T.J.G."/>
        </authorList>
    </citation>
    <scope>NUCLEOTIDE SEQUENCE [LARGE SCALE GENOMIC DNA]</scope>
    <source>
        <strain evidence="3">TARA_B100001123</strain>
    </source>
</reference>
<dbReference type="AlphaFoldDB" id="A0A2Z4AH86"/>
<keyword evidence="1" id="KW-0479">Metal-binding</keyword>
<dbReference type="Gene3D" id="2.60.120.10">
    <property type="entry name" value="Jelly Rolls"/>
    <property type="match status" value="1"/>
</dbReference>
<dbReference type="Proteomes" id="UP000247465">
    <property type="component" value="Chromosome"/>
</dbReference>
<dbReference type="Pfam" id="PF07883">
    <property type="entry name" value="Cupin_2"/>
    <property type="match status" value="1"/>
</dbReference>
<dbReference type="PANTHER" id="PTHR35848:SF6">
    <property type="entry name" value="CUPIN TYPE-2 DOMAIN-CONTAINING PROTEIN"/>
    <property type="match status" value="1"/>
</dbReference>
<dbReference type="InterPro" id="IPR011051">
    <property type="entry name" value="RmlC_Cupin_sf"/>
</dbReference>
<proteinExistence type="predicted"/>
<protein>
    <recommendedName>
        <fullName evidence="2">Cupin type-2 domain-containing protein</fullName>
    </recommendedName>
</protein>
<sequence length="134" mass="15366">MEIWKTNINNVPSEYQCWNWEGGTYERNRRHLSVALGSTKESPHPFDVELTRVPPGASPCPVHSHSSSWEFFIIVSGHAYVERNGEKFEAIEGDCISQPPKTKHRIRNASKIDELVFYVIADEVDDDEVTKHEI</sequence>
<accession>A0A2Z4AH86</accession>
<dbReference type="InterPro" id="IPR051610">
    <property type="entry name" value="GPI/OXD"/>
</dbReference>
<dbReference type="EMBL" id="CP029803">
    <property type="protein sequence ID" value="AWT59574.1"/>
    <property type="molecule type" value="Genomic_DNA"/>
</dbReference>
<dbReference type="KEGG" id="mtar:DF168_00765"/>
<evidence type="ECO:0000313" key="3">
    <source>
        <dbReference type="EMBL" id="AWT59574.1"/>
    </source>
</evidence>
<dbReference type="SUPFAM" id="SSF51182">
    <property type="entry name" value="RmlC-like cupins"/>
    <property type="match status" value="1"/>
</dbReference>
<evidence type="ECO:0000313" key="4">
    <source>
        <dbReference type="Proteomes" id="UP000247465"/>
    </source>
</evidence>
<feature type="domain" description="Cupin type-2" evidence="2">
    <location>
        <begin position="51"/>
        <end position="120"/>
    </location>
</feature>
<dbReference type="InterPro" id="IPR014710">
    <property type="entry name" value="RmlC-like_jellyroll"/>
</dbReference>